<comment type="caution">
    <text evidence="2">The sequence shown here is derived from an EMBL/GenBank/DDBJ whole genome shotgun (WGS) entry which is preliminary data.</text>
</comment>
<keyword evidence="1" id="KW-0472">Membrane</keyword>
<evidence type="ECO:0008006" key="4">
    <source>
        <dbReference type="Google" id="ProtNLM"/>
    </source>
</evidence>
<organism evidence="2 3">
    <name type="scientific">Dyella acidisoli</name>
    <dbReference type="NCBI Taxonomy" id="1867834"/>
    <lineage>
        <taxon>Bacteria</taxon>
        <taxon>Pseudomonadati</taxon>
        <taxon>Pseudomonadota</taxon>
        <taxon>Gammaproteobacteria</taxon>
        <taxon>Lysobacterales</taxon>
        <taxon>Rhodanobacteraceae</taxon>
        <taxon>Dyella</taxon>
    </lineage>
</organism>
<keyword evidence="1" id="KW-1133">Transmembrane helix</keyword>
<dbReference type="InterPro" id="IPR011990">
    <property type="entry name" value="TPR-like_helical_dom_sf"/>
</dbReference>
<dbReference type="EMBL" id="BSOB01000064">
    <property type="protein sequence ID" value="GLQ95570.1"/>
    <property type="molecule type" value="Genomic_DNA"/>
</dbReference>
<keyword evidence="3" id="KW-1185">Reference proteome</keyword>
<protein>
    <recommendedName>
        <fullName evidence="4">Tetratricopeptide repeat protein</fullName>
    </recommendedName>
</protein>
<keyword evidence="1" id="KW-0812">Transmembrane</keyword>
<evidence type="ECO:0000256" key="1">
    <source>
        <dbReference type="SAM" id="Phobius"/>
    </source>
</evidence>
<reference evidence="3" key="1">
    <citation type="journal article" date="2019" name="Int. J. Syst. Evol. Microbiol.">
        <title>The Global Catalogue of Microorganisms (GCM) 10K type strain sequencing project: providing services to taxonomists for standard genome sequencing and annotation.</title>
        <authorList>
            <consortium name="The Broad Institute Genomics Platform"/>
            <consortium name="The Broad Institute Genome Sequencing Center for Infectious Disease"/>
            <person name="Wu L."/>
            <person name="Ma J."/>
        </authorList>
    </citation>
    <scope>NUCLEOTIDE SEQUENCE [LARGE SCALE GENOMIC DNA]</scope>
    <source>
        <strain evidence="3">NBRC 111980</strain>
    </source>
</reference>
<dbReference type="Gene3D" id="1.25.40.10">
    <property type="entry name" value="Tetratricopeptide repeat domain"/>
    <property type="match status" value="2"/>
</dbReference>
<evidence type="ECO:0000313" key="2">
    <source>
        <dbReference type="EMBL" id="GLQ95570.1"/>
    </source>
</evidence>
<gene>
    <name evidence="2" type="ORF">GCM10007901_45260</name>
</gene>
<feature type="transmembrane region" description="Helical" evidence="1">
    <location>
        <begin position="44"/>
        <end position="62"/>
    </location>
</feature>
<evidence type="ECO:0000313" key="3">
    <source>
        <dbReference type="Proteomes" id="UP001156670"/>
    </source>
</evidence>
<proteinExistence type="predicted"/>
<name>A0ABQ5XUJ2_9GAMM</name>
<accession>A0ABQ5XUJ2</accession>
<dbReference type="Proteomes" id="UP001156670">
    <property type="component" value="Unassembled WGS sequence"/>
</dbReference>
<sequence length="689" mass="76400">MLDVAVEFQADSAESLMIERHDRGDPGTVEVSDPLPAAKPKRRFFVGALLLLVALGGVYLSWKPHHHALIQPVLDFDHSNAAVLPAEVNAPEDSKWLRLGLMDLIGGDLRAAKIPVESSQAVLDMLSQTDMGSSSKFAAFTLVIRPHVTLDNNLWHVHLDASSPDGRIWQAESSSDNVLKAARSADTRLLAQMGFVAEPGKPTTDDAKEEYLMRIDAATYAGASEVVRELLDKAPSTVREMPEFDYAKAVFHCNQGEFELCKQGLADLLQRLPADKQPVLRGRVLAQQYYVYFREHDYAGGEAALSEAVQLLQKQKNTTYLAFAYAQRGEMELLDGKLDQAQSDFGLARVNYALDGFTVGALDMDAAMARLSMQRGQYAQALPVIQRAYDEYQRMGMRQFLPDLLQDMIVSQRALLRYADELAITERYWPFEQKHWDIPEEITRHLLVFERAHALADNGRTTEASKLLEQVLADIEHDPNGEPGLQGCVETLLAKLALQRGDIQASQAWISKALGGQLLEKDPDKRDYADAWLTNVMVLQRAGKKKELQEGMAAMQAWAAKQPAQDEWITVLLLRAQAAVAWSEGRHDQALEQLKLAMDKADAWGVPELIVDAGQAYARALLAAGKVEEASSVGGKLSTWSQLDWRAAWTQACVYHALGQAPSSEQYRSKALALAGDRELPTDASMFIY</sequence>
<dbReference type="SUPFAM" id="SSF48452">
    <property type="entry name" value="TPR-like"/>
    <property type="match status" value="2"/>
</dbReference>